<dbReference type="PANTHER" id="PTHR38074">
    <property type="entry name" value="ALTERED INHERITANCE OF MITOCHONDRIA PROTEIN 24, MITOCHONDRIAL"/>
    <property type="match status" value="1"/>
</dbReference>
<reference evidence="1 2" key="1">
    <citation type="journal article" date="2013" name="J. Microbiol.">
        <title>Lysinibacillus chungkukjangi sp. nov., isolated from Chungkukjang, Korean fermented soybean food.</title>
        <authorList>
            <person name="Kim S.J."/>
            <person name="Jang Y.H."/>
            <person name="Hamada M."/>
            <person name="Ahn J.H."/>
            <person name="Weon H.Y."/>
            <person name="Suzuki K."/>
            <person name="Whang K.S."/>
            <person name="Kwon S.W."/>
        </authorList>
    </citation>
    <scope>NUCLEOTIDE SEQUENCE [LARGE SCALE GENOMIC DNA]</scope>
    <source>
        <strain evidence="1 2">MCCC 1A12701</strain>
    </source>
</reference>
<dbReference type="AlphaFoldDB" id="A0A3N9UA32"/>
<dbReference type="RefSeq" id="WP_124766551.1">
    <property type="nucleotide sequence ID" value="NZ_JAFBDY010000001.1"/>
</dbReference>
<name>A0A3N9UA32_9BACI</name>
<keyword evidence="2" id="KW-1185">Reference proteome</keyword>
<dbReference type="Gene3D" id="3.60.160.10">
    <property type="entry name" value="Mitochondrial biogenesis AIM24"/>
    <property type="match status" value="1"/>
</dbReference>
<comment type="caution">
    <text evidence="1">The sequence shown here is derived from an EMBL/GenBank/DDBJ whole genome shotgun (WGS) entry which is preliminary data.</text>
</comment>
<gene>
    <name evidence="1" type="ORF">EBB45_17040</name>
</gene>
<dbReference type="Pfam" id="PF01987">
    <property type="entry name" value="AIM24"/>
    <property type="match status" value="1"/>
</dbReference>
<evidence type="ECO:0000313" key="2">
    <source>
        <dbReference type="Proteomes" id="UP000274033"/>
    </source>
</evidence>
<dbReference type="Proteomes" id="UP000274033">
    <property type="component" value="Unassembled WGS sequence"/>
</dbReference>
<accession>A0A3N9UA32</accession>
<evidence type="ECO:0000313" key="1">
    <source>
        <dbReference type="EMBL" id="RQW73357.1"/>
    </source>
</evidence>
<proteinExistence type="predicted"/>
<organism evidence="1 2">
    <name type="scientific">Lysinibacillus composti</name>
    <dbReference type="NCBI Taxonomy" id="720633"/>
    <lineage>
        <taxon>Bacteria</taxon>
        <taxon>Bacillati</taxon>
        <taxon>Bacillota</taxon>
        <taxon>Bacilli</taxon>
        <taxon>Bacillales</taxon>
        <taxon>Bacillaceae</taxon>
        <taxon>Lysinibacillus</taxon>
    </lineage>
</organism>
<dbReference type="SUPFAM" id="SSF51219">
    <property type="entry name" value="TRAP-like"/>
    <property type="match status" value="1"/>
</dbReference>
<sequence length="234" mass="25829">MNRYSINEFIKNTEQVDKGEGFFELETPRLLEVNLNGLVWAKAGSMVAYHGKIKFEREGILEHGLGTMFKKALTGEGASLMKANGDGKLYLADSGKKIIILHLENEAIFVNGNDLLAFEPSINHKIKMMKKVAGMMAGGLFNIRCEGTGLIAITSHYEPLTLRVTPGKPIITDPNATVAWSGNLQPEFQTDITLKTFLGRGSGESIQMRFEGDGFVIVQPFEETYYKQAQSYGG</sequence>
<dbReference type="OrthoDB" id="8707822at2"/>
<dbReference type="InterPro" id="IPR016031">
    <property type="entry name" value="Trp_RNA-bd_attenuator-like_dom"/>
</dbReference>
<dbReference type="InterPro" id="IPR036983">
    <property type="entry name" value="AIM24_sf"/>
</dbReference>
<dbReference type="EMBL" id="RRCT01000022">
    <property type="protein sequence ID" value="RQW73357.1"/>
    <property type="molecule type" value="Genomic_DNA"/>
</dbReference>
<dbReference type="PANTHER" id="PTHR38074:SF1">
    <property type="entry name" value="ALTERED INHERITANCE OF MITOCHONDRIA PROTEIN 24, MITOCHONDRIAL"/>
    <property type="match status" value="1"/>
</dbReference>
<dbReference type="InterPro" id="IPR002838">
    <property type="entry name" value="AIM24"/>
</dbReference>
<protein>
    <submittedName>
        <fullName evidence="1">AIM24 family protein</fullName>
    </submittedName>
</protein>